<proteinExistence type="inferred from homology"/>
<dbReference type="Pfam" id="PF01490">
    <property type="entry name" value="Aa_trans"/>
    <property type="match status" value="1"/>
</dbReference>
<feature type="transmembrane region" description="Helical" evidence="7">
    <location>
        <begin position="79"/>
        <end position="99"/>
    </location>
</feature>
<dbReference type="RefSeq" id="XP_046119610.1">
    <property type="nucleotide sequence ID" value="XM_046261120.1"/>
</dbReference>
<keyword evidence="10" id="KW-1185">Reference proteome</keyword>
<evidence type="ECO:0000256" key="1">
    <source>
        <dbReference type="ARBA" id="ARBA00004141"/>
    </source>
</evidence>
<feature type="domain" description="Amino acid transporter transmembrane" evidence="8">
    <location>
        <begin position="53"/>
        <end position="446"/>
    </location>
</feature>
<dbReference type="GeneID" id="70292023"/>
<keyword evidence="4 7" id="KW-1133">Transmembrane helix</keyword>
<dbReference type="Proteomes" id="UP000887229">
    <property type="component" value="Unassembled WGS sequence"/>
</dbReference>
<evidence type="ECO:0000313" key="9">
    <source>
        <dbReference type="EMBL" id="KAG9255686.1"/>
    </source>
</evidence>
<reference evidence="9" key="1">
    <citation type="journal article" date="2021" name="IMA Fungus">
        <title>Genomic characterization of three marine fungi, including Emericellopsis atlantica sp. nov. with signatures of a generalist lifestyle and marine biomass degradation.</title>
        <authorList>
            <person name="Hagestad O.C."/>
            <person name="Hou L."/>
            <person name="Andersen J.H."/>
            <person name="Hansen E.H."/>
            <person name="Altermark B."/>
            <person name="Li C."/>
            <person name="Kuhnert E."/>
            <person name="Cox R.J."/>
            <person name="Crous P.W."/>
            <person name="Spatafora J.W."/>
            <person name="Lail K."/>
            <person name="Amirebrahimi M."/>
            <person name="Lipzen A."/>
            <person name="Pangilinan J."/>
            <person name="Andreopoulos W."/>
            <person name="Hayes R.D."/>
            <person name="Ng V."/>
            <person name="Grigoriev I.V."/>
            <person name="Jackson S.A."/>
            <person name="Sutton T.D.S."/>
            <person name="Dobson A.D.W."/>
            <person name="Rama T."/>
        </authorList>
    </citation>
    <scope>NUCLEOTIDE SEQUENCE</scope>
    <source>
        <strain evidence="9">TS7</strain>
    </source>
</reference>
<sequence length="471" mass="50251">MFGREKKSEKPQLPERSSTEDIAVAGLAPTTPADGSANAFSEGGKNYRNMGRGSTALVLITNQVGMGILSLPAQLQVLGIVPGVITIVGLGLLSTYTAYELLQFYRRYPHVVNVVDMAKVVGGTPLEIVVAIGMMIKLCLSCASATVTLSVAFNSISDHAMCTVGWIGISAIVCWLLCLPRQFKFVAHVGIPSTVSIFAAIMIVIISLGVADPKGVPPEGWEKEIKVVGNPTFREGLNSCLQICYAYAGNIGFVSYMAEMKDPSRDFVWGLAALQAFSIPLYLLVAIAIYCLSGQYVASPALGSAPQIPAKIAYGIVLPALFATGLVFGHTAVKFLYVVSMRALKSTHQMTDNSAKSWGVWVGSATAFWIVAFVIANAVPIFDSILSISSATFVAWFTFGISAVFWFFLNKGRYFSTPTKIALSVVNALIICQALFMNGAGLWTAITGLMEIFGGDGDIEGSFTCADNSIF</sequence>
<comment type="caution">
    <text evidence="9">The sequence shown here is derived from an EMBL/GenBank/DDBJ whole genome shotgun (WGS) entry which is preliminary data.</text>
</comment>
<name>A0A9P7ZPF5_9HYPO</name>
<evidence type="ECO:0000313" key="10">
    <source>
        <dbReference type="Proteomes" id="UP000887229"/>
    </source>
</evidence>
<feature type="transmembrane region" description="Helical" evidence="7">
    <location>
        <begin position="312"/>
        <end position="337"/>
    </location>
</feature>
<dbReference type="EMBL" id="MU251250">
    <property type="protein sequence ID" value="KAG9255686.1"/>
    <property type="molecule type" value="Genomic_DNA"/>
</dbReference>
<protein>
    <submittedName>
        <fullName evidence="9">Transmembrane amino acid transporter protein-domain-containing protein</fullName>
    </submittedName>
</protein>
<dbReference type="Gene3D" id="1.20.1740.10">
    <property type="entry name" value="Amino acid/polyamine transporter I"/>
    <property type="match status" value="1"/>
</dbReference>
<accession>A0A9P7ZPF5</accession>
<keyword evidence="5 7" id="KW-0472">Membrane</keyword>
<dbReference type="GO" id="GO:0016020">
    <property type="term" value="C:membrane"/>
    <property type="evidence" value="ECO:0007669"/>
    <property type="project" value="UniProtKB-SubCell"/>
</dbReference>
<evidence type="ECO:0000256" key="5">
    <source>
        <dbReference type="ARBA" id="ARBA00023136"/>
    </source>
</evidence>
<feature type="transmembrane region" description="Helical" evidence="7">
    <location>
        <begin position="185"/>
        <end position="211"/>
    </location>
</feature>
<evidence type="ECO:0000256" key="6">
    <source>
        <dbReference type="SAM" id="MobiDB-lite"/>
    </source>
</evidence>
<feature type="compositionally biased region" description="Basic and acidic residues" evidence="6">
    <location>
        <begin position="1"/>
        <end position="19"/>
    </location>
</feature>
<feature type="transmembrane region" description="Helical" evidence="7">
    <location>
        <begin position="385"/>
        <end position="409"/>
    </location>
</feature>
<evidence type="ECO:0000256" key="2">
    <source>
        <dbReference type="ARBA" id="ARBA00008066"/>
    </source>
</evidence>
<keyword evidence="3 7" id="KW-0812">Transmembrane</keyword>
<comment type="subcellular location">
    <subcellularLocation>
        <location evidence="1">Membrane</location>
        <topology evidence="1">Multi-pass membrane protein</topology>
    </subcellularLocation>
</comment>
<feature type="transmembrane region" description="Helical" evidence="7">
    <location>
        <begin position="421"/>
        <end position="446"/>
    </location>
</feature>
<dbReference type="PANTHER" id="PTHR22950:SF479">
    <property type="entry name" value="AMINO ACID TRANSPORTER (EUROFUNG)-RELATED"/>
    <property type="match status" value="1"/>
</dbReference>
<dbReference type="PANTHER" id="PTHR22950">
    <property type="entry name" value="AMINO ACID TRANSPORTER"/>
    <property type="match status" value="1"/>
</dbReference>
<feature type="transmembrane region" description="Helical" evidence="7">
    <location>
        <begin position="159"/>
        <end position="178"/>
    </location>
</feature>
<comment type="similarity">
    <text evidence="2">Belongs to the amino acid/polyamine transporter 2 family.</text>
</comment>
<evidence type="ECO:0000256" key="4">
    <source>
        <dbReference type="ARBA" id="ARBA00022989"/>
    </source>
</evidence>
<gene>
    <name evidence="9" type="ORF">F5Z01DRAFT_619981</name>
</gene>
<dbReference type="OrthoDB" id="294730at2759"/>
<evidence type="ECO:0000259" key="8">
    <source>
        <dbReference type="Pfam" id="PF01490"/>
    </source>
</evidence>
<dbReference type="AlphaFoldDB" id="A0A9P7ZPF5"/>
<organism evidence="9 10">
    <name type="scientific">Emericellopsis atlantica</name>
    <dbReference type="NCBI Taxonomy" id="2614577"/>
    <lineage>
        <taxon>Eukaryota</taxon>
        <taxon>Fungi</taxon>
        <taxon>Dikarya</taxon>
        <taxon>Ascomycota</taxon>
        <taxon>Pezizomycotina</taxon>
        <taxon>Sordariomycetes</taxon>
        <taxon>Hypocreomycetidae</taxon>
        <taxon>Hypocreales</taxon>
        <taxon>Bionectriaceae</taxon>
        <taxon>Emericellopsis</taxon>
    </lineage>
</organism>
<feature type="region of interest" description="Disordered" evidence="6">
    <location>
        <begin position="1"/>
        <end position="22"/>
    </location>
</feature>
<dbReference type="GO" id="GO:0015179">
    <property type="term" value="F:L-amino acid transmembrane transporter activity"/>
    <property type="evidence" value="ECO:0007669"/>
    <property type="project" value="TreeGrafter"/>
</dbReference>
<evidence type="ECO:0000256" key="7">
    <source>
        <dbReference type="SAM" id="Phobius"/>
    </source>
</evidence>
<feature type="transmembrane region" description="Helical" evidence="7">
    <location>
        <begin position="358"/>
        <end position="379"/>
    </location>
</feature>
<evidence type="ECO:0000256" key="3">
    <source>
        <dbReference type="ARBA" id="ARBA00022692"/>
    </source>
</evidence>
<feature type="transmembrane region" description="Helical" evidence="7">
    <location>
        <begin position="128"/>
        <end position="153"/>
    </location>
</feature>
<dbReference type="InterPro" id="IPR013057">
    <property type="entry name" value="AA_transpt_TM"/>
</dbReference>
<feature type="transmembrane region" description="Helical" evidence="7">
    <location>
        <begin position="268"/>
        <end position="292"/>
    </location>
</feature>